<name>A0A4Y2CMX7_ARAVE</name>
<feature type="region of interest" description="Disordered" evidence="1">
    <location>
        <begin position="1"/>
        <end position="28"/>
    </location>
</feature>
<dbReference type="Proteomes" id="UP000499080">
    <property type="component" value="Unassembled WGS sequence"/>
</dbReference>
<proteinExistence type="predicted"/>
<feature type="compositionally biased region" description="Polar residues" evidence="1">
    <location>
        <begin position="15"/>
        <end position="28"/>
    </location>
</feature>
<comment type="caution">
    <text evidence="2">The sequence shown here is derived from an EMBL/GenBank/DDBJ whole genome shotgun (WGS) entry which is preliminary data.</text>
</comment>
<organism evidence="2 3">
    <name type="scientific">Araneus ventricosus</name>
    <name type="common">Orbweaver spider</name>
    <name type="synonym">Epeira ventricosa</name>
    <dbReference type="NCBI Taxonomy" id="182803"/>
    <lineage>
        <taxon>Eukaryota</taxon>
        <taxon>Metazoa</taxon>
        <taxon>Ecdysozoa</taxon>
        <taxon>Arthropoda</taxon>
        <taxon>Chelicerata</taxon>
        <taxon>Arachnida</taxon>
        <taxon>Araneae</taxon>
        <taxon>Araneomorphae</taxon>
        <taxon>Entelegynae</taxon>
        <taxon>Araneoidea</taxon>
        <taxon>Araneidae</taxon>
        <taxon>Araneus</taxon>
    </lineage>
</organism>
<gene>
    <name evidence="2" type="ORF">AVEN_75607_1</name>
</gene>
<protein>
    <submittedName>
        <fullName evidence="2">Uncharacterized protein</fullName>
    </submittedName>
</protein>
<accession>A0A4Y2CMX7</accession>
<reference evidence="2 3" key="1">
    <citation type="journal article" date="2019" name="Sci. Rep.">
        <title>Orb-weaving spider Araneus ventricosus genome elucidates the spidroin gene catalogue.</title>
        <authorList>
            <person name="Kono N."/>
            <person name="Nakamura H."/>
            <person name="Ohtoshi R."/>
            <person name="Moran D.A.P."/>
            <person name="Shinohara A."/>
            <person name="Yoshida Y."/>
            <person name="Fujiwara M."/>
            <person name="Mori M."/>
            <person name="Tomita M."/>
            <person name="Arakawa K."/>
        </authorList>
    </citation>
    <scope>NUCLEOTIDE SEQUENCE [LARGE SCALE GENOMIC DNA]</scope>
</reference>
<keyword evidence="3" id="KW-1185">Reference proteome</keyword>
<dbReference type="AlphaFoldDB" id="A0A4Y2CMX7"/>
<evidence type="ECO:0000256" key="1">
    <source>
        <dbReference type="SAM" id="MobiDB-lite"/>
    </source>
</evidence>
<dbReference type="EMBL" id="BGPR01000205">
    <property type="protein sequence ID" value="GBM04655.1"/>
    <property type="molecule type" value="Genomic_DNA"/>
</dbReference>
<sequence length="94" mass="10547">MRNRHPIHQMDPSGRENNNFNQSNGTNPTIRFTVFQSKGAVISDLARWNASAVGIPTNGRPWWVSSIIRGAAFVSEKRSIPSLLEHPIVLLRQV</sequence>
<evidence type="ECO:0000313" key="3">
    <source>
        <dbReference type="Proteomes" id="UP000499080"/>
    </source>
</evidence>
<evidence type="ECO:0000313" key="2">
    <source>
        <dbReference type="EMBL" id="GBM04655.1"/>
    </source>
</evidence>